<dbReference type="Gene3D" id="2.130.10.10">
    <property type="entry name" value="YVTN repeat-like/Quinoprotein amine dehydrogenase"/>
    <property type="match status" value="1"/>
</dbReference>
<comment type="catalytic activity">
    <reaction evidence="17">
        <text>L-threonyl-[protein] + ATP = O-phospho-L-threonyl-[protein] + ADP + H(+)</text>
        <dbReference type="Rhea" id="RHEA:46608"/>
        <dbReference type="Rhea" id="RHEA-COMP:11060"/>
        <dbReference type="Rhea" id="RHEA-COMP:11605"/>
        <dbReference type="ChEBI" id="CHEBI:15378"/>
        <dbReference type="ChEBI" id="CHEBI:30013"/>
        <dbReference type="ChEBI" id="CHEBI:30616"/>
        <dbReference type="ChEBI" id="CHEBI:61977"/>
        <dbReference type="ChEBI" id="CHEBI:456216"/>
        <dbReference type="EC" id="2.7.11.1"/>
    </reaction>
</comment>
<dbReference type="Pfam" id="PF00069">
    <property type="entry name" value="Pkinase"/>
    <property type="match status" value="1"/>
</dbReference>
<dbReference type="GO" id="GO:0070059">
    <property type="term" value="P:intrinsic apoptotic signaling pathway in response to endoplasmic reticulum stress"/>
    <property type="evidence" value="ECO:0007669"/>
    <property type="project" value="TreeGrafter"/>
</dbReference>
<dbReference type="Pfam" id="PF13360">
    <property type="entry name" value="PQQ_2"/>
    <property type="match status" value="1"/>
</dbReference>
<evidence type="ECO:0000256" key="4">
    <source>
        <dbReference type="ARBA" id="ARBA00022527"/>
    </source>
</evidence>
<dbReference type="PROSITE" id="PS00108">
    <property type="entry name" value="PROTEIN_KINASE_ST"/>
    <property type="match status" value="1"/>
</dbReference>
<evidence type="ECO:0000256" key="11">
    <source>
        <dbReference type="ARBA" id="ARBA00022801"/>
    </source>
</evidence>
<dbReference type="InterPro" id="IPR000719">
    <property type="entry name" value="Prot_kinase_dom"/>
</dbReference>
<dbReference type="InterPro" id="IPR018391">
    <property type="entry name" value="PQQ_b-propeller_rpt"/>
</dbReference>
<dbReference type="SUPFAM" id="SSF56112">
    <property type="entry name" value="Protein kinase-like (PK-like)"/>
    <property type="match status" value="1"/>
</dbReference>
<evidence type="ECO:0000256" key="5">
    <source>
        <dbReference type="ARBA" id="ARBA00022553"/>
    </source>
</evidence>
<dbReference type="GO" id="GO:0016787">
    <property type="term" value="F:hydrolase activity"/>
    <property type="evidence" value="ECO:0007669"/>
    <property type="project" value="UniProtKB-KW"/>
</dbReference>
<comment type="catalytic activity">
    <reaction evidence="18">
        <text>L-seryl-[protein] + ATP = O-phospho-L-seryl-[protein] + ADP + H(+)</text>
        <dbReference type="Rhea" id="RHEA:17989"/>
        <dbReference type="Rhea" id="RHEA-COMP:9863"/>
        <dbReference type="Rhea" id="RHEA-COMP:11604"/>
        <dbReference type="ChEBI" id="CHEBI:15378"/>
        <dbReference type="ChEBI" id="CHEBI:29999"/>
        <dbReference type="ChEBI" id="CHEBI:30616"/>
        <dbReference type="ChEBI" id="CHEBI:83421"/>
        <dbReference type="ChEBI" id="CHEBI:456216"/>
        <dbReference type="EC" id="2.7.11.1"/>
    </reaction>
</comment>
<keyword evidence="11" id="KW-0378">Hydrolase</keyword>
<evidence type="ECO:0000313" key="23">
    <source>
        <dbReference type="EMBL" id="GMR36332.1"/>
    </source>
</evidence>
<dbReference type="GO" id="GO:0051082">
    <property type="term" value="F:unfolded protein binding"/>
    <property type="evidence" value="ECO:0007669"/>
    <property type="project" value="TreeGrafter"/>
</dbReference>
<evidence type="ECO:0000256" key="17">
    <source>
        <dbReference type="ARBA" id="ARBA00047899"/>
    </source>
</evidence>
<keyword evidence="13" id="KW-0067">ATP-binding</keyword>
<gene>
    <name evidence="23" type="ORF">PMAYCL1PPCAC_06527</name>
</gene>
<feature type="region of interest" description="Disordered" evidence="19">
    <location>
        <begin position="926"/>
        <end position="1059"/>
    </location>
</feature>
<keyword evidence="4" id="KW-0723">Serine/threonine-protein kinase</keyword>
<keyword evidence="7" id="KW-0812">Transmembrane</keyword>
<accession>A0AAN5CAY5</accession>
<dbReference type="GO" id="GO:0006397">
    <property type="term" value="P:mRNA processing"/>
    <property type="evidence" value="ECO:0007669"/>
    <property type="project" value="InterPro"/>
</dbReference>
<proteinExistence type="predicted"/>
<evidence type="ECO:0000256" key="19">
    <source>
        <dbReference type="SAM" id="MobiDB-lite"/>
    </source>
</evidence>
<evidence type="ECO:0000259" key="21">
    <source>
        <dbReference type="PROSITE" id="PS50011"/>
    </source>
</evidence>
<dbReference type="InterPro" id="IPR045133">
    <property type="entry name" value="IRE1/2-like"/>
</dbReference>
<evidence type="ECO:0000256" key="9">
    <source>
        <dbReference type="ARBA" id="ARBA00022741"/>
    </source>
</evidence>
<dbReference type="EMBL" id="BTRK01000002">
    <property type="protein sequence ID" value="GMR36332.1"/>
    <property type="molecule type" value="Genomic_DNA"/>
</dbReference>
<feature type="compositionally biased region" description="Basic and acidic residues" evidence="19">
    <location>
        <begin position="958"/>
        <end position="967"/>
    </location>
</feature>
<keyword evidence="15" id="KW-0472">Membrane</keyword>
<dbReference type="GO" id="GO:0036498">
    <property type="term" value="P:IRE1-mediated unfolded protein response"/>
    <property type="evidence" value="ECO:0007669"/>
    <property type="project" value="TreeGrafter"/>
</dbReference>
<dbReference type="FunFam" id="1.20.1440.180:FF:000001">
    <property type="entry name" value="Serine/threonine-protein kinase/endoribonuclease IRE1"/>
    <property type="match status" value="1"/>
</dbReference>
<dbReference type="PROSITE" id="PS50011">
    <property type="entry name" value="PROTEIN_KINASE_DOM"/>
    <property type="match status" value="1"/>
</dbReference>
<dbReference type="GO" id="GO:0010468">
    <property type="term" value="P:regulation of gene expression"/>
    <property type="evidence" value="ECO:0007669"/>
    <property type="project" value="UniProtKB-ARBA"/>
</dbReference>
<evidence type="ECO:0000256" key="15">
    <source>
        <dbReference type="ARBA" id="ARBA00023136"/>
    </source>
</evidence>
<sequence length="1059" mass="117732">RAACCCECIRSSTMMALRFLCISLLLSIGISSPSAVESNKNAESVGSEPDASMILVSTLDGRLRALDVATGKEKWEMQEYPVIRAPSTVTQGFTFLPNPQDGSLYSLKEGVLRKLPFSIPQVVGASPVRGNDGVFYAGSKKDVWIGIDPVSGEKLETLSSASYHKVCPANGVHTVFIGRREYRVTMFDPTNRTRSWNTTFVDYSTHLQPEDSSYPLRHLVSSSSGDVLAIHEKSGSLLWQTDVGHPVVAMYLLRSNGLHKLAYTPVGRETMEGIVEKSFADKSVWAEVLSAAVSPSAKTGFYPALYVGESVHGLFASHAFVDEKTRTFAPRYLGPNLIEGPTPIAMPPSQRPNPPRREAVDIDVNTIIHKTEDGEFLVLGYHVPPQLNLAAVIPTDNLHPHSAFSPSYPPFIEYVVPKEDNPKVIGPDHPTRVIHDESFLALLLTMYDRHPSVVVSAAATVIVLLVATIWMCGRQMGVAEARSAQTSRVRMEDEEREENDPPSSGKRNRARLQLTGWIQVGKVHYDASDVLGTGCQGTVVYRGKFDGREVAVKRVLTEFLPLVEREVELLRESDSHPNVIRYFCMESDSMFRYLALELCVASLYDFVEKRKALADMLDITAEQILRQSTEGLAHLHSINIVHRDLKPQNVLIATRGKATRALISDFGLCKRLHPGRHSLSKRSGVAGTDGWIAPEALTGQSTSFPMDIFSLGCIFYYVLTEGSHPYGESLHRTSNILNGIHSLGGLSDEESRLSSHLISLALSPSPTRRPSASAILVHPFFWSTEKQLAFFGDVSDRVEKEADVSPVLRRLEKNGFSVVKKNWRDRICDALREDLRKFRTYKAHSVRDLLRAMRNKKHHYRELPEDVRNSLGEVPHEFVGYFTSRFPDLLLHVYEAMEWCSEEAIFIPYYPDEVRIRMKGIREETEKRMAEENSDSDTWSRGRPSVSTPEGTTGSPVVERRRLELLPRSKPHTNSESSNASSAPSEAPPTTLEELTPSDKEEEEEEPATLVPRSELVVSTTTTGNTVVLLTGPPPGLEDVVPTPPDTKGSNKKKNKKKK</sequence>
<dbReference type="InterPro" id="IPR015943">
    <property type="entry name" value="WD40/YVTN_repeat-like_dom_sf"/>
</dbReference>
<keyword evidence="6" id="KW-0808">Transferase</keyword>
<keyword evidence="8 20" id="KW-0732">Signal</keyword>
<dbReference type="Gene3D" id="3.30.200.20">
    <property type="entry name" value="Phosphorylase Kinase, domain 1"/>
    <property type="match status" value="1"/>
</dbReference>
<dbReference type="SMART" id="SM00580">
    <property type="entry name" value="PUG"/>
    <property type="match status" value="1"/>
</dbReference>
<dbReference type="Proteomes" id="UP001328107">
    <property type="component" value="Unassembled WGS sequence"/>
</dbReference>
<comment type="caution">
    <text evidence="23">The sequence shown here is derived from an EMBL/GenBank/DDBJ whole genome shotgun (WGS) entry which is preliminary data.</text>
</comment>
<dbReference type="GO" id="GO:0005524">
    <property type="term" value="F:ATP binding"/>
    <property type="evidence" value="ECO:0007669"/>
    <property type="project" value="UniProtKB-KW"/>
</dbReference>
<feature type="chain" id="PRO_5043003723" description="non-specific serine/threonine protein kinase" evidence="20">
    <location>
        <begin position="36"/>
        <end position="1059"/>
    </location>
</feature>
<evidence type="ECO:0000256" key="6">
    <source>
        <dbReference type="ARBA" id="ARBA00022679"/>
    </source>
</evidence>
<feature type="non-terminal residue" evidence="23">
    <location>
        <position position="1"/>
    </location>
</feature>
<evidence type="ECO:0000256" key="12">
    <source>
        <dbReference type="ARBA" id="ARBA00022824"/>
    </source>
</evidence>
<dbReference type="SMART" id="SM00564">
    <property type="entry name" value="PQQ"/>
    <property type="match status" value="4"/>
</dbReference>
<dbReference type="AlphaFoldDB" id="A0AAN5CAY5"/>
<evidence type="ECO:0000256" key="14">
    <source>
        <dbReference type="ARBA" id="ARBA00022989"/>
    </source>
</evidence>
<keyword evidence="12" id="KW-0256">Endoplasmic reticulum</keyword>
<evidence type="ECO:0000256" key="3">
    <source>
        <dbReference type="ARBA" id="ARBA00012513"/>
    </source>
</evidence>
<keyword evidence="5" id="KW-0597">Phosphoprotein</keyword>
<feature type="compositionally biased region" description="Low complexity" evidence="19">
    <location>
        <begin position="1016"/>
        <end position="1031"/>
    </location>
</feature>
<dbReference type="Gene3D" id="1.10.510.10">
    <property type="entry name" value="Transferase(Phosphotransferase) domain 1"/>
    <property type="match status" value="1"/>
</dbReference>
<dbReference type="PANTHER" id="PTHR13954:SF6">
    <property type="entry name" value="NON-SPECIFIC SERINE_THREONINE PROTEIN KINASE"/>
    <property type="match status" value="1"/>
</dbReference>
<feature type="compositionally biased region" description="Basic residues" evidence="19">
    <location>
        <begin position="1050"/>
        <end position="1059"/>
    </location>
</feature>
<feature type="compositionally biased region" description="Low complexity" evidence="19">
    <location>
        <begin position="974"/>
        <end position="991"/>
    </location>
</feature>
<organism evidence="23 24">
    <name type="scientific">Pristionchus mayeri</name>
    <dbReference type="NCBI Taxonomy" id="1317129"/>
    <lineage>
        <taxon>Eukaryota</taxon>
        <taxon>Metazoa</taxon>
        <taxon>Ecdysozoa</taxon>
        <taxon>Nematoda</taxon>
        <taxon>Chromadorea</taxon>
        <taxon>Rhabditida</taxon>
        <taxon>Rhabditina</taxon>
        <taxon>Diplogasteromorpha</taxon>
        <taxon>Diplogasteroidea</taxon>
        <taxon>Neodiplogasteridae</taxon>
        <taxon>Pristionchus</taxon>
    </lineage>
</organism>
<evidence type="ECO:0000256" key="2">
    <source>
        <dbReference type="ARBA" id="ARBA00004115"/>
    </source>
</evidence>
<dbReference type="InterPro" id="IPR010513">
    <property type="entry name" value="KEN_dom"/>
</dbReference>
<evidence type="ECO:0000256" key="1">
    <source>
        <dbReference type="ARBA" id="ARBA00001946"/>
    </source>
</evidence>
<evidence type="ECO:0000256" key="18">
    <source>
        <dbReference type="ARBA" id="ARBA00048679"/>
    </source>
</evidence>
<comment type="subcellular location">
    <subcellularLocation>
        <location evidence="2">Endoplasmic reticulum membrane</location>
        <topology evidence="2">Single-pass type I membrane protein</topology>
    </subcellularLocation>
</comment>
<dbReference type="PROSITE" id="PS51392">
    <property type="entry name" value="KEN"/>
    <property type="match status" value="1"/>
</dbReference>
<dbReference type="EC" id="2.7.11.1" evidence="3"/>
<dbReference type="FunFam" id="3.30.200.20:FF:000077">
    <property type="entry name" value="Putative Serine/threonine-protein kinase/endoribonuclease IRE1"/>
    <property type="match status" value="1"/>
</dbReference>
<dbReference type="Pfam" id="PF06479">
    <property type="entry name" value="Ribonuc_2-5A"/>
    <property type="match status" value="1"/>
</dbReference>
<evidence type="ECO:0000256" key="10">
    <source>
        <dbReference type="ARBA" id="ARBA00022777"/>
    </source>
</evidence>
<dbReference type="GO" id="GO:1990604">
    <property type="term" value="C:IRE1-TRAF2-ASK1 complex"/>
    <property type="evidence" value="ECO:0007669"/>
    <property type="project" value="TreeGrafter"/>
</dbReference>
<dbReference type="GO" id="GO:0080090">
    <property type="term" value="P:regulation of primary metabolic process"/>
    <property type="evidence" value="ECO:0007669"/>
    <property type="project" value="UniProtKB-ARBA"/>
</dbReference>
<feature type="region of interest" description="Disordered" evidence="19">
    <location>
        <begin position="482"/>
        <end position="508"/>
    </location>
</feature>
<dbReference type="InterPro" id="IPR008271">
    <property type="entry name" value="Ser/Thr_kinase_AS"/>
</dbReference>
<keyword evidence="14" id="KW-1133">Transmembrane helix</keyword>
<dbReference type="CDD" id="cd09769">
    <property type="entry name" value="Luminal_IRE1"/>
    <property type="match status" value="1"/>
</dbReference>
<evidence type="ECO:0000256" key="16">
    <source>
        <dbReference type="ARBA" id="ARBA00023268"/>
    </source>
</evidence>
<keyword evidence="24" id="KW-1185">Reference proteome</keyword>
<evidence type="ECO:0000256" key="20">
    <source>
        <dbReference type="SAM" id="SignalP"/>
    </source>
</evidence>
<evidence type="ECO:0000256" key="13">
    <source>
        <dbReference type="ARBA" id="ARBA00022840"/>
    </source>
</evidence>
<protein>
    <recommendedName>
        <fullName evidence="3">non-specific serine/threonine protein kinase</fullName>
        <ecNumber evidence="3">2.7.11.1</ecNumber>
    </recommendedName>
</protein>
<evidence type="ECO:0000256" key="7">
    <source>
        <dbReference type="ARBA" id="ARBA00022692"/>
    </source>
</evidence>
<dbReference type="Gene3D" id="1.20.1440.180">
    <property type="entry name" value="KEN domain"/>
    <property type="match status" value="1"/>
</dbReference>
<feature type="domain" description="KEN" evidence="22">
    <location>
        <begin position="784"/>
        <end position="912"/>
    </location>
</feature>
<evidence type="ECO:0000313" key="24">
    <source>
        <dbReference type="Proteomes" id="UP001328107"/>
    </source>
</evidence>
<dbReference type="PANTHER" id="PTHR13954">
    <property type="entry name" value="IRE1-RELATED"/>
    <property type="match status" value="1"/>
</dbReference>
<dbReference type="InterPro" id="IPR002372">
    <property type="entry name" value="PQQ_rpt_dom"/>
</dbReference>
<dbReference type="CDD" id="cd10422">
    <property type="entry name" value="RNase_Ire1"/>
    <property type="match status" value="1"/>
</dbReference>
<feature type="compositionally biased region" description="Polar residues" evidence="19">
    <location>
        <begin position="945"/>
        <end position="954"/>
    </location>
</feature>
<keyword evidence="9" id="KW-0547">Nucleotide-binding</keyword>
<dbReference type="SUPFAM" id="SSF50998">
    <property type="entry name" value="Quinoprotein alcohol dehydrogenase-like"/>
    <property type="match status" value="1"/>
</dbReference>
<dbReference type="InterPro" id="IPR038357">
    <property type="entry name" value="KEN_sf"/>
</dbReference>
<dbReference type="InterPro" id="IPR011047">
    <property type="entry name" value="Quinoprotein_ADH-like_sf"/>
</dbReference>
<comment type="cofactor">
    <cofactor evidence="1">
        <name>Mg(2+)</name>
        <dbReference type="ChEBI" id="CHEBI:18420"/>
    </cofactor>
</comment>
<dbReference type="InterPro" id="IPR011009">
    <property type="entry name" value="Kinase-like_dom_sf"/>
</dbReference>
<name>A0AAN5CAY5_9BILA</name>
<keyword evidence="10" id="KW-0418">Kinase</keyword>
<keyword evidence="16" id="KW-0511">Multifunctional enzyme</keyword>
<reference evidence="24" key="1">
    <citation type="submission" date="2022-10" db="EMBL/GenBank/DDBJ databases">
        <title>Genome assembly of Pristionchus species.</title>
        <authorList>
            <person name="Yoshida K."/>
            <person name="Sommer R.J."/>
        </authorList>
    </citation>
    <scope>NUCLEOTIDE SEQUENCE [LARGE SCALE GENOMIC DNA]</scope>
    <source>
        <strain evidence="24">RS5460</strain>
    </source>
</reference>
<dbReference type="GO" id="GO:0004521">
    <property type="term" value="F:RNA endonuclease activity"/>
    <property type="evidence" value="ECO:0007669"/>
    <property type="project" value="InterPro"/>
</dbReference>
<dbReference type="SMART" id="SM00220">
    <property type="entry name" value="S_TKc"/>
    <property type="match status" value="1"/>
</dbReference>
<evidence type="ECO:0000259" key="22">
    <source>
        <dbReference type="PROSITE" id="PS51392"/>
    </source>
</evidence>
<evidence type="ECO:0000256" key="8">
    <source>
        <dbReference type="ARBA" id="ARBA00022729"/>
    </source>
</evidence>
<dbReference type="GO" id="GO:0004674">
    <property type="term" value="F:protein serine/threonine kinase activity"/>
    <property type="evidence" value="ECO:0007669"/>
    <property type="project" value="UniProtKB-KW"/>
</dbReference>
<feature type="domain" description="Protein kinase" evidence="21">
    <location>
        <begin position="525"/>
        <end position="781"/>
    </location>
</feature>
<feature type="signal peptide" evidence="20">
    <location>
        <begin position="1"/>
        <end position="35"/>
    </location>
</feature>